<sequence>MYDEEESFYATVKLIVKESNKKRIRLLENELMALGCVNEETGEDIIRATFCFKSI</sequence>
<organism evidence="1 2">
    <name type="scientific">Clostridium rhizosphaerae</name>
    <dbReference type="NCBI Taxonomy" id="2803861"/>
    <lineage>
        <taxon>Bacteria</taxon>
        <taxon>Bacillati</taxon>
        <taxon>Bacillota</taxon>
        <taxon>Clostridia</taxon>
        <taxon>Eubacteriales</taxon>
        <taxon>Clostridiaceae</taxon>
        <taxon>Clostridium</taxon>
    </lineage>
</organism>
<dbReference type="Proteomes" id="UP000632377">
    <property type="component" value="Unassembled WGS sequence"/>
</dbReference>
<evidence type="ECO:0000313" key="1">
    <source>
        <dbReference type="EMBL" id="MBL4937462.1"/>
    </source>
</evidence>
<keyword evidence="2" id="KW-1185">Reference proteome</keyword>
<reference evidence="1 2" key="1">
    <citation type="submission" date="2021-01" db="EMBL/GenBank/DDBJ databases">
        <title>Genome public.</title>
        <authorList>
            <person name="Liu C."/>
            <person name="Sun Q."/>
        </authorList>
    </citation>
    <scope>NUCLEOTIDE SEQUENCE [LARGE SCALE GENOMIC DNA]</scope>
    <source>
        <strain evidence="1 2">YIM B02515</strain>
    </source>
</reference>
<evidence type="ECO:0000313" key="2">
    <source>
        <dbReference type="Proteomes" id="UP000632377"/>
    </source>
</evidence>
<name>A0ABS1TFD3_9CLOT</name>
<dbReference type="RefSeq" id="WP_202750212.1">
    <property type="nucleotide sequence ID" value="NZ_JAESWC010000014.1"/>
</dbReference>
<protein>
    <submittedName>
        <fullName evidence="1">Uncharacterized protein</fullName>
    </submittedName>
</protein>
<dbReference type="EMBL" id="JAESWC010000014">
    <property type="protein sequence ID" value="MBL4937462.1"/>
    <property type="molecule type" value="Genomic_DNA"/>
</dbReference>
<gene>
    <name evidence="1" type="ORF">JK636_17210</name>
</gene>
<accession>A0ABS1TFD3</accession>
<proteinExistence type="predicted"/>
<comment type="caution">
    <text evidence="1">The sequence shown here is derived from an EMBL/GenBank/DDBJ whole genome shotgun (WGS) entry which is preliminary data.</text>
</comment>